<feature type="compositionally biased region" description="Low complexity" evidence="1">
    <location>
        <begin position="1"/>
        <end position="39"/>
    </location>
</feature>
<name>A0ABQ3NZ06_STRVG</name>
<dbReference type="RefSeq" id="WP_167344713.1">
    <property type="nucleotide sequence ID" value="NZ_BMRU01000068.1"/>
</dbReference>
<comment type="caution">
    <text evidence="2">The sequence shown here is derived from an EMBL/GenBank/DDBJ whole genome shotgun (WGS) entry which is preliminary data.</text>
</comment>
<organism evidence="2 3">
    <name type="scientific">Streptomyces virginiae</name>
    <name type="common">Streptomyces cinnamonensis</name>
    <dbReference type="NCBI Taxonomy" id="1961"/>
    <lineage>
        <taxon>Bacteria</taxon>
        <taxon>Bacillati</taxon>
        <taxon>Actinomycetota</taxon>
        <taxon>Actinomycetes</taxon>
        <taxon>Kitasatosporales</taxon>
        <taxon>Streptomycetaceae</taxon>
        <taxon>Streptomyces</taxon>
    </lineage>
</organism>
<dbReference type="Proteomes" id="UP000660554">
    <property type="component" value="Unassembled WGS sequence"/>
</dbReference>
<dbReference type="GeneID" id="95499858"/>
<keyword evidence="3" id="KW-1185">Reference proteome</keyword>
<evidence type="ECO:0000313" key="2">
    <source>
        <dbReference type="EMBL" id="GHI18005.1"/>
    </source>
</evidence>
<feature type="compositionally biased region" description="Basic residues" evidence="1">
    <location>
        <begin position="45"/>
        <end position="54"/>
    </location>
</feature>
<dbReference type="EMBL" id="BNDV01000018">
    <property type="protein sequence ID" value="GHI18005.1"/>
    <property type="molecule type" value="Genomic_DNA"/>
</dbReference>
<feature type="region of interest" description="Disordered" evidence="1">
    <location>
        <begin position="1"/>
        <end position="54"/>
    </location>
</feature>
<proteinExistence type="predicted"/>
<protein>
    <submittedName>
        <fullName evidence="2">Uncharacterized protein</fullName>
    </submittedName>
</protein>
<evidence type="ECO:0000256" key="1">
    <source>
        <dbReference type="SAM" id="MobiDB-lite"/>
    </source>
</evidence>
<reference evidence="3" key="1">
    <citation type="submission" date="2020-09" db="EMBL/GenBank/DDBJ databases">
        <title>Whole genome shotgun sequence of Streptomyces cinnamonensis NBRC 15873.</title>
        <authorList>
            <person name="Komaki H."/>
            <person name="Tamura T."/>
        </authorList>
    </citation>
    <scope>NUCLEOTIDE SEQUENCE [LARGE SCALE GENOMIC DNA]</scope>
    <source>
        <strain evidence="3">NBRC 15873</strain>
    </source>
</reference>
<sequence length="54" mass="5880">MAKNKNQKQPAKQQTRSSGPDASRSSDSSPEQSSQAPSPMDLAHKSKQKKFGHN</sequence>
<accession>A0ABQ3NZ06</accession>
<evidence type="ECO:0000313" key="3">
    <source>
        <dbReference type="Proteomes" id="UP000660554"/>
    </source>
</evidence>
<gene>
    <name evidence="2" type="ORF">Scinn_74680</name>
</gene>